<dbReference type="Proteomes" id="UP000721415">
    <property type="component" value="Unassembled WGS sequence"/>
</dbReference>
<dbReference type="EMBL" id="JACBXQ010000005">
    <property type="protein sequence ID" value="MBG9987019.1"/>
    <property type="molecule type" value="Genomic_DNA"/>
</dbReference>
<evidence type="ECO:0000313" key="2">
    <source>
        <dbReference type="Proteomes" id="UP000721415"/>
    </source>
</evidence>
<reference evidence="1 2" key="1">
    <citation type="submission" date="2020-07" db="EMBL/GenBank/DDBJ databases">
        <title>Facklamia lactis sp. nov., isolated from raw milk.</title>
        <authorList>
            <person name="Doll E.V."/>
            <person name="Huptas C."/>
            <person name="Staib L."/>
            <person name="Wenning M."/>
            <person name="Scherer S."/>
        </authorList>
    </citation>
    <scope>NUCLEOTIDE SEQUENCE [LARGE SCALE GENOMIC DNA]</scope>
    <source>
        <strain evidence="1 2">DSM 111018</strain>
    </source>
</reference>
<keyword evidence="2" id="KW-1185">Reference proteome</keyword>
<sequence>MIRYKNTHKILSLFFCTLIYIFIPAYVRAEEDHSMNEVSLSSSESKQADKDETNLQIEKRNQEAVSLDEGIAADQIIVKINEEGYVTSHGDHFHSYSGHVPTDSIFMEQLLVSDNYTLKEDDKVSKIDGGWIVKVDNEFRVFLNNPEQASNIRSSENLMLQSYDVNPSDAQAMIALKHDLQSSEDARFIASVEQSYSSITTQQDREFIIVYITAKEFLAYNGENFYLFLEKIPETGIFSDHLLVPQEYSLNKKDIQQSINGGAIVKINEQNLIYLSDPSHKENIRQLKKQ</sequence>
<dbReference type="NCBIfam" id="TIGR01363">
    <property type="entry name" value="strep_his_triad"/>
    <property type="match status" value="2"/>
</dbReference>
<comment type="caution">
    <text evidence="1">The sequence shown here is derived from an EMBL/GenBank/DDBJ whole genome shotgun (WGS) entry which is preliminary data.</text>
</comment>
<dbReference type="InterPro" id="IPR023832">
    <property type="entry name" value="His_triad_protein"/>
</dbReference>
<proteinExistence type="predicted"/>
<organism evidence="1 2">
    <name type="scientific">Facklamia lactis</name>
    <dbReference type="NCBI Taxonomy" id="2749967"/>
    <lineage>
        <taxon>Bacteria</taxon>
        <taxon>Bacillati</taxon>
        <taxon>Bacillota</taxon>
        <taxon>Bacilli</taxon>
        <taxon>Lactobacillales</taxon>
        <taxon>Aerococcaceae</taxon>
        <taxon>Facklamia</taxon>
    </lineage>
</organism>
<name>A0ABS0LUN8_9LACT</name>
<accession>A0ABS0LUN8</accession>
<dbReference type="RefSeq" id="WP_197115931.1">
    <property type="nucleotide sequence ID" value="NZ_JACBXQ010000005.1"/>
</dbReference>
<protein>
    <submittedName>
        <fullName evidence="1">Pneumococcal-type histidine triad protein</fullName>
    </submittedName>
</protein>
<gene>
    <name evidence="1" type="ORF">HZY91_08975</name>
</gene>
<evidence type="ECO:0000313" key="1">
    <source>
        <dbReference type="EMBL" id="MBG9987019.1"/>
    </source>
</evidence>